<reference evidence="1 2" key="1">
    <citation type="submission" date="2017-01" db="EMBL/GenBank/DDBJ databases">
        <authorList>
            <consortium name="Urmite Genomes"/>
        </authorList>
    </citation>
    <scope>NUCLEOTIDE SEQUENCE [LARGE SCALE GENOMIC DNA]</scope>
    <source>
        <strain evidence="1 2">AB308</strain>
    </source>
</reference>
<dbReference type="Proteomes" id="UP000241595">
    <property type="component" value="Unassembled WGS sequence"/>
</dbReference>
<name>A0A2U3N668_9MYCO</name>
<dbReference type="EMBL" id="FTRV01000009">
    <property type="protein sequence ID" value="SPM27017.1"/>
    <property type="molecule type" value="Genomic_DNA"/>
</dbReference>
<proteinExistence type="predicted"/>
<dbReference type="AlphaFoldDB" id="A0A2U3N668"/>
<sequence length="40" mass="3987">VDPSGNSVYVTDHVGSRATGGGLPWMGDDAQGFGLKLPAG</sequence>
<feature type="non-terminal residue" evidence="1">
    <location>
        <position position="1"/>
    </location>
</feature>
<gene>
    <name evidence="1" type="ORF">MTAB308_492</name>
</gene>
<evidence type="ECO:0000313" key="1">
    <source>
        <dbReference type="EMBL" id="SPM27017.1"/>
    </source>
</evidence>
<evidence type="ECO:0000313" key="2">
    <source>
        <dbReference type="Proteomes" id="UP000241595"/>
    </source>
</evidence>
<organism evidence="1 2">
    <name type="scientific">Mycobacterium terramassiliense</name>
    <dbReference type="NCBI Taxonomy" id="1841859"/>
    <lineage>
        <taxon>Bacteria</taxon>
        <taxon>Bacillati</taxon>
        <taxon>Actinomycetota</taxon>
        <taxon>Actinomycetes</taxon>
        <taxon>Mycobacteriales</taxon>
        <taxon>Mycobacteriaceae</taxon>
        <taxon>Mycobacterium</taxon>
    </lineage>
</organism>
<accession>A0A2U3N668</accession>
<keyword evidence="2" id="KW-1185">Reference proteome</keyword>
<protein>
    <submittedName>
        <fullName evidence="1">Mycobacterium terramassiliense ORFan</fullName>
    </submittedName>
</protein>